<evidence type="ECO:0000313" key="4">
    <source>
        <dbReference type="Proteomes" id="UP000190306"/>
    </source>
</evidence>
<sequence length="81" mass="8604">MTATEYRVAHLVERLAEGHPATLGIRVETRGETVLVTGTVPSAECRDDILGIVHETLPGVPVHGDLVVADTTAPDHAEELP</sequence>
<feature type="domain" description="BON" evidence="1">
    <location>
        <begin position="15"/>
        <end position="69"/>
    </location>
</feature>
<dbReference type="Pfam" id="PF04972">
    <property type="entry name" value="BON"/>
    <property type="match status" value="1"/>
</dbReference>
<reference evidence="3 5" key="2">
    <citation type="submission" date="2020-03" db="EMBL/GenBank/DDBJ databases">
        <title>Is there a link between lipid content and antibiotic production in Streptomyces?</title>
        <authorList>
            <person name="David M."/>
            <person name="Lejeune C."/>
            <person name="Abreu S."/>
            <person name="Thibessard A."/>
            <person name="Leblond P."/>
            <person name="Chaminade P."/>
            <person name="Virolle M.-J."/>
        </authorList>
    </citation>
    <scope>NUCLEOTIDE SEQUENCE [LARGE SCALE GENOMIC DNA]</scope>
    <source>
        <strain evidence="3 5">DSM 41481</strain>
    </source>
</reference>
<keyword evidence="4" id="KW-1185">Reference proteome</keyword>
<name>A0AAE7CJI6_STRAT</name>
<gene>
    <name evidence="2" type="ORF">AFM16_02370</name>
    <name evidence="3" type="ORF">HCX60_02555</name>
</gene>
<proteinExistence type="predicted"/>
<evidence type="ECO:0000259" key="1">
    <source>
        <dbReference type="Pfam" id="PF04972"/>
    </source>
</evidence>
<dbReference type="Proteomes" id="UP000190306">
    <property type="component" value="Chromosome"/>
</dbReference>
<dbReference type="Proteomes" id="UP000502504">
    <property type="component" value="Chromosome"/>
</dbReference>
<accession>A0AAE7CJI6</accession>
<evidence type="ECO:0000313" key="2">
    <source>
        <dbReference type="EMBL" id="OOQ54890.1"/>
    </source>
</evidence>
<dbReference type="RefSeq" id="WP_030781151.1">
    <property type="nucleotide sequence ID" value="NZ_CM007717.1"/>
</dbReference>
<dbReference type="EMBL" id="CP050692">
    <property type="protein sequence ID" value="QIT42533.1"/>
    <property type="molecule type" value="Genomic_DNA"/>
</dbReference>
<protein>
    <submittedName>
        <fullName evidence="3">BON domain-containing protein</fullName>
    </submittedName>
</protein>
<dbReference type="Gene3D" id="3.40.1520.20">
    <property type="match status" value="1"/>
</dbReference>
<evidence type="ECO:0000313" key="3">
    <source>
        <dbReference type="EMBL" id="QIT42533.1"/>
    </source>
</evidence>
<organism evidence="3 5">
    <name type="scientific">Streptomyces antibioticus</name>
    <dbReference type="NCBI Taxonomy" id="1890"/>
    <lineage>
        <taxon>Bacteria</taxon>
        <taxon>Bacillati</taxon>
        <taxon>Actinomycetota</taxon>
        <taxon>Actinomycetes</taxon>
        <taxon>Kitasatosporales</taxon>
        <taxon>Streptomycetaceae</taxon>
        <taxon>Streptomyces</taxon>
    </lineage>
</organism>
<dbReference type="EMBL" id="LHQL01000001">
    <property type="protein sequence ID" value="OOQ54890.1"/>
    <property type="molecule type" value="Genomic_DNA"/>
</dbReference>
<evidence type="ECO:0000313" key="5">
    <source>
        <dbReference type="Proteomes" id="UP000502504"/>
    </source>
</evidence>
<reference evidence="2 4" key="1">
    <citation type="submission" date="2015-07" db="EMBL/GenBank/DDBJ databases">
        <title>Draft Genome Sequence of Streptomyces antibioticus, IMRU 3720 reveals insights in the evolution of actinomycin biosynthetic gene clusters in Streptomyces.</title>
        <authorList>
            <person name="Crnovcic I."/>
            <person name="Ruckert C."/>
            <person name="Kalinowksi J."/>
            <person name="Keller U."/>
        </authorList>
    </citation>
    <scope>NUCLEOTIDE SEQUENCE [LARGE SCALE GENOMIC DNA]</scope>
    <source>
        <strain evidence="2 4">DSM 41481</strain>
    </source>
</reference>
<dbReference type="AlphaFoldDB" id="A0AAE7CJI6"/>
<dbReference type="InterPro" id="IPR007055">
    <property type="entry name" value="BON_dom"/>
</dbReference>